<dbReference type="WBParaSite" id="SCUD_0000445101-mRNA-1">
    <property type="protein sequence ID" value="SCUD_0000445101-mRNA-1"/>
    <property type="gene ID" value="SCUD_0000445101"/>
</dbReference>
<evidence type="ECO:0000313" key="1">
    <source>
        <dbReference type="WBParaSite" id="SCUD_0000445101-mRNA-1"/>
    </source>
</evidence>
<organism evidence="1">
    <name type="scientific">Schistosoma curassoni</name>
    <dbReference type="NCBI Taxonomy" id="6186"/>
    <lineage>
        <taxon>Eukaryota</taxon>
        <taxon>Metazoa</taxon>
        <taxon>Spiralia</taxon>
        <taxon>Lophotrochozoa</taxon>
        <taxon>Platyhelminthes</taxon>
        <taxon>Trematoda</taxon>
        <taxon>Digenea</taxon>
        <taxon>Strigeidida</taxon>
        <taxon>Schistosomatoidea</taxon>
        <taxon>Schistosomatidae</taxon>
        <taxon>Schistosoma</taxon>
    </lineage>
</organism>
<dbReference type="AlphaFoldDB" id="A0A183JP15"/>
<name>A0A183JP15_9TREM</name>
<reference evidence="1" key="1">
    <citation type="submission" date="2016-06" db="UniProtKB">
        <authorList>
            <consortium name="WormBaseParasite"/>
        </authorList>
    </citation>
    <scope>IDENTIFICATION</scope>
</reference>
<proteinExistence type="predicted"/>
<accession>A0A183JP15</accession>
<sequence>MNRNIFKSNKLRLNKQYKVSNYCNRFLKNKTEIRIYLHSTGCVRPSMSKTIQSPKYSLNIVMSMVADIRTSRRFLFALIISRSNMSMKSVLTSLSCISSTITHSSKTSFHFACHCPNSAKQDRPVRTRINGLKTNTISNRRSHSFASLISDAFGKAYSRYTSWLCYQNRTFGTYSRF</sequence>
<protein>
    <submittedName>
        <fullName evidence="1">Uncharacterized protein</fullName>
    </submittedName>
</protein>